<accession>A0A0P8WNK3</accession>
<evidence type="ECO:0000256" key="8">
    <source>
        <dbReference type="ARBA" id="ARBA00022679"/>
    </source>
</evidence>
<comment type="caution">
    <text evidence="15">The sequence shown here is derived from an EMBL/GenBank/DDBJ whole genome shotgun (WGS) entry which is preliminary data.</text>
</comment>
<dbReference type="InterPro" id="IPR029026">
    <property type="entry name" value="tRNA_m1G_MTases_N"/>
</dbReference>
<dbReference type="Gene3D" id="2.40.240.20">
    <property type="entry name" value="Hypothetical PUA domain-like, domain 1"/>
    <property type="match status" value="1"/>
</dbReference>
<dbReference type="PIRSF" id="PIRSF015601">
    <property type="entry name" value="MTase_slr0722"/>
    <property type="match status" value="1"/>
</dbReference>
<keyword evidence="6 12" id="KW-0698">rRNA processing</keyword>
<evidence type="ECO:0000256" key="7">
    <source>
        <dbReference type="ARBA" id="ARBA00022603"/>
    </source>
</evidence>
<sequence>MHRFFTSEKNISKNKITLYGEDVDHIRKVLRCRAGDAVVISDGRDYEYNCTISSIDKKEVICEINEKRPNVTEAEIKIHLYQGIPKAAKMDLIIQKCTELGVHSITPVNMDRAVVKFDNKENDNKLTRWRRIAEEAAKQSCRGRIPHIFEPMDFDDVLNDIKDYDMAIMPYEREDKLGLKHILNDEKACKDIAVIIGPEGGFSDKEVIKANEAGIVTVTLGPRILRTETAGFTCLAILMYELGDMGGE</sequence>
<evidence type="ECO:0000313" key="16">
    <source>
        <dbReference type="Proteomes" id="UP000050326"/>
    </source>
</evidence>
<gene>
    <name evidence="15" type="primary">rsmE</name>
    <name evidence="15" type="ORF">OXPF_22890</name>
</gene>
<keyword evidence="16" id="KW-1185">Reference proteome</keyword>
<evidence type="ECO:0000256" key="5">
    <source>
        <dbReference type="ARBA" id="ARBA00022490"/>
    </source>
</evidence>
<evidence type="ECO:0000256" key="6">
    <source>
        <dbReference type="ARBA" id="ARBA00022552"/>
    </source>
</evidence>
<dbReference type="InterPro" id="IPR046887">
    <property type="entry name" value="RsmE_PUA-like"/>
</dbReference>
<keyword evidence="8 12" id="KW-0808">Transferase</keyword>
<evidence type="ECO:0000256" key="1">
    <source>
        <dbReference type="ARBA" id="ARBA00004496"/>
    </source>
</evidence>
<dbReference type="OrthoDB" id="9815641at2"/>
<comment type="function">
    <text evidence="10 12">Specifically methylates the N3 position of the uracil ring of uridine 1498 (m3U1498) in 16S rRNA. Acts on the fully assembled 30S ribosomal subunit.</text>
</comment>
<evidence type="ECO:0000259" key="13">
    <source>
        <dbReference type="Pfam" id="PF04452"/>
    </source>
</evidence>
<keyword evidence="7 12" id="KW-0489">Methyltransferase</keyword>
<dbReference type="GO" id="GO:0070042">
    <property type="term" value="F:rRNA (uridine-N3-)-methyltransferase activity"/>
    <property type="evidence" value="ECO:0007669"/>
    <property type="project" value="TreeGrafter"/>
</dbReference>
<dbReference type="GO" id="GO:0070475">
    <property type="term" value="P:rRNA base methylation"/>
    <property type="evidence" value="ECO:0007669"/>
    <property type="project" value="TreeGrafter"/>
</dbReference>
<dbReference type="STRING" id="36849.OXPF_22890"/>
<dbReference type="Gene3D" id="3.40.1280.10">
    <property type="match status" value="1"/>
</dbReference>
<evidence type="ECO:0000259" key="14">
    <source>
        <dbReference type="Pfam" id="PF20260"/>
    </source>
</evidence>
<dbReference type="NCBIfam" id="TIGR00046">
    <property type="entry name" value="RsmE family RNA methyltransferase"/>
    <property type="match status" value="1"/>
</dbReference>
<dbReference type="SUPFAM" id="SSF88697">
    <property type="entry name" value="PUA domain-like"/>
    <property type="match status" value="1"/>
</dbReference>
<name>A0A0P8WNK3_9CLOT</name>
<organism evidence="15 16">
    <name type="scientific">Oxobacter pfennigii</name>
    <dbReference type="NCBI Taxonomy" id="36849"/>
    <lineage>
        <taxon>Bacteria</taxon>
        <taxon>Bacillati</taxon>
        <taxon>Bacillota</taxon>
        <taxon>Clostridia</taxon>
        <taxon>Eubacteriales</taxon>
        <taxon>Clostridiaceae</taxon>
        <taxon>Oxobacter</taxon>
    </lineage>
</organism>
<dbReference type="GO" id="GO:0005737">
    <property type="term" value="C:cytoplasm"/>
    <property type="evidence" value="ECO:0007669"/>
    <property type="project" value="UniProtKB-SubCell"/>
</dbReference>
<feature type="domain" description="Ribosomal RNA small subunit methyltransferase E PUA-like" evidence="14">
    <location>
        <begin position="18"/>
        <end position="64"/>
    </location>
</feature>
<protein>
    <recommendedName>
        <fullName evidence="4 12">Ribosomal RNA small subunit methyltransferase E</fullName>
        <ecNumber evidence="3 12">2.1.1.193</ecNumber>
    </recommendedName>
</protein>
<dbReference type="InterPro" id="IPR046886">
    <property type="entry name" value="RsmE_MTase_dom"/>
</dbReference>
<comment type="subcellular location">
    <subcellularLocation>
        <location evidence="1 12">Cytoplasm</location>
    </subcellularLocation>
</comment>
<dbReference type="InterPro" id="IPR029028">
    <property type="entry name" value="Alpha/beta_knot_MTases"/>
</dbReference>
<dbReference type="Pfam" id="PF20260">
    <property type="entry name" value="PUA_4"/>
    <property type="match status" value="1"/>
</dbReference>
<comment type="similarity">
    <text evidence="2 12">Belongs to the RNA methyltransferase RsmE family.</text>
</comment>
<evidence type="ECO:0000256" key="4">
    <source>
        <dbReference type="ARBA" id="ARBA00013673"/>
    </source>
</evidence>
<evidence type="ECO:0000256" key="12">
    <source>
        <dbReference type="PIRNR" id="PIRNR015601"/>
    </source>
</evidence>
<evidence type="ECO:0000313" key="15">
    <source>
        <dbReference type="EMBL" id="KPU44122.1"/>
    </source>
</evidence>
<reference evidence="15 16" key="1">
    <citation type="submission" date="2015-09" db="EMBL/GenBank/DDBJ databases">
        <title>Genome sequence of Oxobacter pfennigii DSM 3222.</title>
        <authorList>
            <person name="Poehlein A."/>
            <person name="Bengelsdorf F.R."/>
            <person name="Schiel-Bengelsdorf B."/>
            <person name="Duerre P."/>
            <person name="Daniel R."/>
        </authorList>
    </citation>
    <scope>NUCLEOTIDE SEQUENCE [LARGE SCALE GENOMIC DNA]</scope>
    <source>
        <strain evidence="15 16">DSM 3222</strain>
    </source>
</reference>
<evidence type="ECO:0000256" key="11">
    <source>
        <dbReference type="ARBA" id="ARBA00047944"/>
    </source>
</evidence>
<dbReference type="RefSeq" id="WP_054875319.1">
    <property type="nucleotide sequence ID" value="NZ_LKET01000032.1"/>
</dbReference>
<dbReference type="EMBL" id="LKET01000032">
    <property type="protein sequence ID" value="KPU44122.1"/>
    <property type="molecule type" value="Genomic_DNA"/>
</dbReference>
<evidence type="ECO:0000256" key="3">
    <source>
        <dbReference type="ARBA" id="ARBA00012328"/>
    </source>
</evidence>
<evidence type="ECO:0000256" key="9">
    <source>
        <dbReference type="ARBA" id="ARBA00022691"/>
    </source>
</evidence>
<dbReference type="Pfam" id="PF04452">
    <property type="entry name" value="Methyltrans_RNA"/>
    <property type="match status" value="1"/>
</dbReference>
<keyword evidence="5 12" id="KW-0963">Cytoplasm</keyword>
<feature type="domain" description="Ribosomal RNA small subunit methyltransferase E methyltransferase" evidence="13">
    <location>
        <begin position="73"/>
        <end position="238"/>
    </location>
</feature>
<dbReference type="InterPro" id="IPR015947">
    <property type="entry name" value="PUA-like_sf"/>
</dbReference>
<dbReference type="PANTHER" id="PTHR30027:SF3">
    <property type="entry name" value="16S RRNA (URACIL(1498)-N(3))-METHYLTRANSFERASE"/>
    <property type="match status" value="1"/>
</dbReference>
<dbReference type="InterPro" id="IPR006700">
    <property type="entry name" value="RsmE"/>
</dbReference>
<dbReference type="EC" id="2.1.1.193" evidence="3 12"/>
<keyword evidence="9 12" id="KW-0949">S-adenosyl-L-methionine</keyword>
<dbReference type="PATRIC" id="fig|36849.3.peg.2413"/>
<dbReference type="PANTHER" id="PTHR30027">
    <property type="entry name" value="RIBOSOMAL RNA SMALL SUBUNIT METHYLTRANSFERASE E"/>
    <property type="match status" value="1"/>
</dbReference>
<dbReference type="AlphaFoldDB" id="A0A0P8WNK3"/>
<dbReference type="CDD" id="cd18084">
    <property type="entry name" value="RsmE-like"/>
    <property type="match status" value="1"/>
</dbReference>
<dbReference type="NCBIfam" id="NF008692">
    <property type="entry name" value="PRK11713.1-5"/>
    <property type="match status" value="1"/>
</dbReference>
<dbReference type="SUPFAM" id="SSF75217">
    <property type="entry name" value="alpha/beta knot"/>
    <property type="match status" value="1"/>
</dbReference>
<dbReference type="Proteomes" id="UP000050326">
    <property type="component" value="Unassembled WGS sequence"/>
</dbReference>
<evidence type="ECO:0000256" key="2">
    <source>
        <dbReference type="ARBA" id="ARBA00005528"/>
    </source>
</evidence>
<proteinExistence type="inferred from homology"/>
<comment type="catalytic activity">
    <reaction evidence="11 12">
        <text>uridine(1498) in 16S rRNA + S-adenosyl-L-methionine = N(3)-methyluridine(1498) in 16S rRNA + S-adenosyl-L-homocysteine + H(+)</text>
        <dbReference type="Rhea" id="RHEA:42920"/>
        <dbReference type="Rhea" id="RHEA-COMP:10283"/>
        <dbReference type="Rhea" id="RHEA-COMP:10284"/>
        <dbReference type="ChEBI" id="CHEBI:15378"/>
        <dbReference type="ChEBI" id="CHEBI:57856"/>
        <dbReference type="ChEBI" id="CHEBI:59789"/>
        <dbReference type="ChEBI" id="CHEBI:65315"/>
        <dbReference type="ChEBI" id="CHEBI:74502"/>
        <dbReference type="EC" id="2.1.1.193"/>
    </reaction>
</comment>
<evidence type="ECO:0000256" key="10">
    <source>
        <dbReference type="ARBA" id="ARBA00025699"/>
    </source>
</evidence>